<name>A0A7K3WM41_9FLAO</name>
<dbReference type="Gene3D" id="3.40.50.2000">
    <property type="entry name" value="Glycogen Phosphorylase B"/>
    <property type="match status" value="2"/>
</dbReference>
<reference evidence="1 2" key="1">
    <citation type="submission" date="2020-02" db="EMBL/GenBank/DDBJ databases">
        <title>Out from the shadows clarifying the taxonomy of the family Cryomorphaceae and related taxa by utilizing the GTDB taxonomic framework.</title>
        <authorList>
            <person name="Bowman J.P."/>
        </authorList>
    </citation>
    <scope>NUCLEOTIDE SEQUENCE [LARGE SCALE GENOMIC DNA]</scope>
    <source>
        <strain evidence="1 2">QSSC 1-22</strain>
    </source>
</reference>
<dbReference type="EMBL" id="JAAGVY010000005">
    <property type="protein sequence ID" value="NEN22717.1"/>
    <property type="molecule type" value="Genomic_DNA"/>
</dbReference>
<sequence>MKKVLIITYYWPPSGGIGVQRWLQFSKNLPDNNWRPIIFTAKNANYPIVDEMLLNQVPDDIEKHSVRAPEPNNIISLLHKKGNKSKSLYKLQQQSSVNTSPLKKLMWAIRGNFFIPDARMFWIKRSFKYLDTYLSGHNVDAIISTGPPHSAHLIAKKIHEKYQIPWISDFRDPWTSMDYLKQMNLTKFALKKHEKLEKAVLKESTNVMVVGKTIQKEFKEKYDINSSIVYNGYNGSDLDRDPVQLDTKFSIVHTGSFLHHRNCDDLWLCLSEMVKKSEHFANDLEIKLVGNVAPFVKESLENHDLTRFTTFIAHVDHINAKRIQRSAQLLLLPIDRIENAEFVLTGKLFEYLQAKRPILCIGPSHGDAADIIRSCSAGSIIDFGDTNLIKQVLIEKHEKFRNQNNECNSIDIDQYSYSELTKKVVDLLNKSIHD</sequence>
<evidence type="ECO:0000313" key="1">
    <source>
        <dbReference type="EMBL" id="NEN22717.1"/>
    </source>
</evidence>
<accession>A0A7K3WM41</accession>
<dbReference type="RefSeq" id="WP_163283445.1">
    <property type="nucleotide sequence ID" value="NZ_JAAGVY010000005.1"/>
</dbReference>
<gene>
    <name evidence="1" type="ORF">G3O08_04255</name>
</gene>
<dbReference type="GO" id="GO:0016740">
    <property type="term" value="F:transferase activity"/>
    <property type="evidence" value="ECO:0007669"/>
    <property type="project" value="UniProtKB-KW"/>
</dbReference>
<organism evidence="1 2">
    <name type="scientific">Cryomorpha ignava</name>
    <dbReference type="NCBI Taxonomy" id="101383"/>
    <lineage>
        <taxon>Bacteria</taxon>
        <taxon>Pseudomonadati</taxon>
        <taxon>Bacteroidota</taxon>
        <taxon>Flavobacteriia</taxon>
        <taxon>Flavobacteriales</taxon>
        <taxon>Cryomorphaceae</taxon>
        <taxon>Cryomorpha</taxon>
    </lineage>
</organism>
<proteinExistence type="predicted"/>
<dbReference type="SUPFAM" id="SSF53756">
    <property type="entry name" value="UDP-Glycosyltransferase/glycogen phosphorylase"/>
    <property type="match status" value="1"/>
</dbReference>
<evidence type="ECO:0000313" key="2">
    <source>
        <dbReference type="Proteomes" id="UP000486602"/>
    </source>
</evidence>
<keyword evidence="1" id="KW-0808">Transferase</keyword>
<comment type="caution">
    <text evidence="1">The sequence shown here is derived from an EMBL/GenBank/DDBJ whole genome shotgun (WGS) entry which is preliminary data.</text>
</comment>
<keyword evidence="2" id="KW-1185">Reference proteome</keyword>
<dbReference type="Proteomes" id="UP000486602">
    <property type="component" value="Unassembled WGS sequence"/>
</dbReference>
<dbReference type="AlphaFoldDB" id="A0A7K3WM41"/>
<protein>
    <submittedName>
        <fullName evidence="1">Glycosyltransferase family 4 protein</fullName>
    </submittedName>
</protein>